<organism evidence="2 3">
    <name type="scientific">Solihabitans fulvus</name>
    <dbReference type="NCBI Taxonomy" id="1892852"/>
    <lineage>
        <taxon>Bacteria</taxon>
        <taxon>Bacillati</taxon>
        <taxon>Actinomycetota</taxon>
        <taxon>Actinomycetes</taxon>
        <taxon>Pseudonocardiales</taxon>
        <taxon>Pseudonocardiaceae</taxon>
        <taxon>Solihabitans</taxon>
    </lineage>
</organism>
<dbReference type="Proteomes" id="UP000323454">
    <property type="component" value="Unassembled WGS sequence"/>
</dbReference>
<evidence type="ECO:0000313" key="3">
    <source>
        <dbReference type="Proteomes" id="UP000323454"/>
    </source>
</evidence>
<accession>A0A5B2XFZ8</accession>
<feature type="chain" id="PRO_5022819568" evidence="1">
    <location>
        <begin position="25"/>
        <end position="154"/>
    </location>
</feature>
<keyword evidence="1" id="KW-0732">Signal</keyword>
<protein>
    <submittedName>
        <fullName evidence="2">Uncharacterized protein</fullName>
    </submittedName>
</protein>
<proteinExistence type="predicted"/>
<name>A0A5B2XFZ8_9PSEU</name>
<comment type="caution">
    <text evidence="2">The sequence shown here is derived from an EMBL/GenBank/DDBJ whole genome shotgun (WGS) entry which is preliminary data.</text>
</comment>
<reference evidence="2 3" key="1">
    <citation type="submission" date="2019-09" db="EMBL/GenBank/DDBJ databases">
        <title>Goodfellowia gen. nov., a new genus of the Pseudonocardineae related to Actinoalloteichus, containing Goodfellowia coeruleoviolacea gen. nov., comb. nov. gen. nov., comb. nov.</title>
        <authorList>
            <person name="Labeda D."/>
        </authorList>
    </citation>
    <scope>NUCLEOTIDE SEQUENCE [LARGE SCALE GENOMIC DNA]</scope>
    <source>
        <strain evidence="2 3">AN110305</strain>
    </source>
</reference>
<dbReference type="AlphaFoldDB" id="A0A5B2XFZ8"/>
<sequence>MRKILLSVLAALAVLVGMSAPALAANAEETTVVQGGMTDAPVAAQAEVAPEALPSCAHITYPGNAGYIAVQTSPNKVVAWGIQMQPPSRSAGRWDVDTYLNNHKTTSGFHRTVGVYVPHGSIQARSGQVFRVDATLVSVDGNTYHSVPNNCRVP</sequence>
<dbReference type="RefSeq" id="WP_149850151.1">
    <property type="nucleotide sequence ID" value="NZ_VUOB01000023.1"/>
</dbReference>
<feature type="signal peptide" evidence="1">
    <location>
        <begin position="1"/>
        <end position="24"/>
    </location>
</feature>
<reference evidence="2 3" key="2">
    <citation type="submission" date="2019-09" db="EMBL/GenBank/DDBJ databases">
        <authorList>
            <person name="Jin C."/>
        </authorList>
    </citation>
    <scope>NUCLEOTIDE SEQUENCE [LARGE SCALE GENOMIC DNA]</scope>
    <source>
        <strain evidence="2 3">AN110305</strain>
    </source>
</reference>
<gene>
    <name evidence="2" type="ORF">F0L68_14945</name>
</gene>
<dbReference type="EMBL" id="VUOB01000023">
    <property type="protein sequence ID" value="KAA2261989.1"/>
    <property type="molecule type" value="Genomic_DNA"/>
</dbReference>
<evidence type="ECO:0000256" key="1">
    <source>
        <dbReference type="SAM" id="SignalP"/>
    </source>
</evidence>
<keyword evidence="3" id="KW-1185">Reference proteome</keyword>
<evidence type="ECO:0000313" key="2">
    <source>
        <dbReference type="EMBL" id="KAA2261989.1"/>
    </source>
</evidence>
<dbReference type="OrthoDB" id="3698298at2"/>